<dbReference type="PANTHER" id="PTHR30309:SF0">
    <property type="entry name" value="GLYCEROL-3-PHOSPHATE ACYLTRANSFERASE-RELATED"/>
    <property type="match status" value="1"/>
</dbReference>
<gene>
    <name evidence="10" type="primary">plsY</name>
    <name evidence="11" type="ORF">MGM1_3130</name>
</gene>
<dbReference type="GO" id="GO:0005886">
    <property type="term" value="C:plasma membrane"/>
    <property type="evidence" value="ECO:0007669"/>
    <property type="project" value="UniProtKB-SubCell"/>
</dbReference>
<feature type="transmembrane region" description="Helical" evidence="10">
    <location>
        <begin position="175"/>
        <end position="197"/>
    </location>
</feature>
<organism evidence="11 12">
    <name type="scientific">Candidatus Malacoplasma girerdii</name>
    <dbReference type="NCBI Taxonomy" id="1318617"/>
    <lineage>
        <taxon>Bacteria</taxon>
        <taxon>Bacillati</taxon>
        <taxon>Mycoplasmatota</taxon>
        <taxon>Mycoplasmoidales</taxon>
        <taxon>Mycoplasmoidaceae</taxon>
        <taxon>Malacoplasma</taxon>
    </lineage>
</organism>
<name>A0A097SSX4_9BACT</name>
<dbReference type="STRING" id="1318617.MGM1_3130"/>
<comment type="subunit">
    <text evidence="10">Probably interacts with PlsX.</text>
</comment>
<feature type="transmembrane region" description="Helical" evidence="10">
    <location>
        <begin position="143"/>
        <end position="168"/>
    </location>
</feature>
<evidence type="ECO:0000256" key="5">
    <source>
        <dbReference type="ARBA" id="ARBA00022989"/>
    </source>
</evidence>
<keyword evidence="4 10" id="KW-0812">Transmembrane</keyword>
<evidence type="ECO:0000256" key="2">
    <source>
        <dbReference type="ARBA" id="ARBA00022516"/>
    </source>
</evidence>
<keyword evidence="3 10" id="KW-0808">Transferase</keyword>
<comment type="function">
    <text evidence="10">Catalyzes the transfer of an acyl group from acyl-phosphate (acyl-PO(4)) to glycerol-3-phosphate (G3P) to form lysophosphatidic acid (LPA). This enzyme utilizes acyl-phosphate as fatty acyl donor, but not acyl-CoA or acyl-ACP.</text>
</comment>
<accession>A0A097SSX4</accession>
<comment type="catalytic activity">
    <reaction evidence="10">
        <text>an acyl phosphate + sn-glycerol 3-phosphate = a 1-acyl-sn-glycero-3-phosphate + phosphate</text>
        <dbReference type="Rhea" id="RHEA:34075"/>
        <dbReference type="ChEBI" id="CHEBI:43474"/>
        <dbReference type="ChEBI" id="CHEBI:57597"/>
        <dbReference type="ChEBI" id="CHEBI:57970"/>
        <dbReference type="ChEBI" id="CHEBI:59918"/>
        <dbReference type="EC" id="2.3.1.275"/>
    </reaction>
</comment>
<dbReference type="GO" id="GO:0043772">
    <property type="term" value="F:acyl-phosphate glycerol-3-phosphate acyltransferase activity"/>
    <property type="evidence" value="ECO:0007669"/>
    <property type="project" value="UniProtKB-UniRule"/>
</dbReference>
<keyword evidence="7 10" id="KW-0472">Membrane</keyword>
<comment type="similarity">
    <text evidence="10">Belongs to the PlsY family.</text>
</comment>
<keyword evidence="1 10" id="KW-1003">Cell membrane</keyword>
<dbReference type="UniPathway" id="UPA00085"/>
<evidence type="ECO:0000256" key="7">
    <source>
        <dbReference type="ARBA" id="ARBA00023136"/>
    </source>
</evidence>
<keyword evidence="9 10" id="KW-1208">Phospholipid metabolism</keyword>
<proteinExistence type="inferred from homology"/>
<feature type="transmembrane region" description="Helical" evidence="10">
    <location>
        <begin position="103"/>
        <end position="123"/>
    </location>
</feature>
<feature type="transmembrane region" description="Helical" evidence="10">
    <location>
        <begin position="217"/>
        <end position="236"/>
    </location>
</feature>
<sequence length="255" mass="28509">MATFGTILLTIIFAIIGYIFGNFPTGELIGKIFNRDIRHVGSGNIGATNVSRELGLKLGLLVLAIDALKAYLAVIVCLGIYCWSINRWFFMDSAKNTYAIASVFYLGGLMAIIGHCYPIRYLIRLIKKDSTANEVKGGKGVSSTFGFICSISIFLALIFVVVWCLVVYFTNYVSVASIISVWISLVLVFVPYINMLYLMQVHLWWNNIDHGAFHWDWPLIGIIAFYLLNAAIIVTIRHRDNIGRLSTGNENKIHG</sequence>
<dbReference type="HAMAP" id="MF_01043">
    <property type="entry name" value="PlsY"/>
    <property type="match status" value="1"/>
</dbReference>
<dbReference type="eggNOG" id="COG0344">
    <property type="taxonomic scope" value="Bacteria"/>
</dbReference>
<keyword evidence="6 10" id="KW-0443">Lipid metabolism</keyword>
<evidence type="ECO:0000256" key="8">
    <source>
        <dbReference type="ARBA" id="ARBA00023209"/>
    </source>
</evidence>
<keyword evidence="2 10" id="KW-0444">Lipid biosynthesis</keyword>
<keyword evidence="8 10" id="KW-0594">Phospholipid biosynthesis</keyword>
<evidence type="ECO:0000256" key="4">
    <source>
        <dbReference type="ARBA" id="ARBA00022692"/>
    </source>
</evidence>
<dbReference type="EC" id="2.3.1.275" evidence="10"/>
<evidence type="ECO:0000256" key="6">
    <source>
        <dbReference type="ARBA" id="ARBA00023098"/>
    </source>
</evidence>
<evidence type="ECO:0000256" key="9">
    <source>
        <dbReference type="ARBA" id="ARBA00023264"/>
    </source>
</evidence>
<evidence type="ECO:0000313" key="11">
    <source>
        <dbReference type="EMBL" id="AIV03686.1"/>
    </source>
</evidence>
<comment type="subcellular location">
    <subcellularLocation>
        <location evidence="10">Cell membrane</location>
        <topology evidence="10">Multi-pass membrane protein</topology>
    </subcellularLocation>
</comment>
<dbReference type="SMART" id="SM01207">
    <property type="entry name" value="G3P_acyltransf"/>
    <property type="match status" value="1"/>
</dbReference>
<keyword evidence="12" id="KW-1185">Reference proteome</keyword>
<dbReference type="NCBIfam" id="TIGR00023">
    <property type="entry name" value="glycerol-3-phosphate 1-O-acyltransferase PlsY"/>
    <property type="match status" value="1"/>
</dbReference>
<dbReference type="PANTHER" id="PTHR30309">
    <property type="entry name" value="INNER MEMBRANE PROTEIN YGIH"/>
    <property type="match status" value="1"/>
</dbReference>
<reference evidence="11 12" key="1">
    <citation type="journal article" date="2014" name="PLoS ONE">
        <title>An emerging Mycoplasma associated with trichomoniasis, vaginal infection and disease.</title>
        <authorList>
            <consortium name="Vaginal Microbiome Consortium"/>
            <person name="Fettweis J.M."/>
            <person name="Serrano M.G."/>
            <person name="Huang B."/>
            <person name="Brooks J.P."/>
            <person name="Glascock A.L."/>
            <person name="Sheth N.U."/>
            <person name="Strauss J.F.III."/>
            <person name="Jefferson K.K."/>
            <person name="Buck G.A."/>
        </authorList>
    </citation>
    <scope>NUCLEOTIDE SEQUENCE [LARGE SCALE GENOMIC DNA]</scope>
    <source>
        <strain evidence="11 12">VCU_M1</strain>
    </source>
</reference>
<feature type="transmembrane region" description="Helical" evidence="10">
    <location>
        <begin position="58"/>
        <end position="83"/>
    </location>
</feature>
<evidence type="ECO:0000256" key="1">
    <source>
        <dbReference type="ARBA" id="ARBA00022475"/>
    </source>
</evidence>
<evidence type="ECO:0000256" key="3">
    <source>
        <dbReference type="ARBA" id="ARBA00022679"/>
    </source>
</evidence>
<dbReference type="KEGG" id="mgj:MGM1_3130"/>
<dbReference type="Pfam" id="PF02660">
    <property type="entry name" value="G3P_acyltransf"/>
    <property type="match status" value="1"/>
</dbReference>
<comment type="pathway">
    <text evidence="10">Lipid metabolism; phospholipid metabolism.</text>
</comment>
<dbReference type="Proteomes" id="UP000030066">
    <property type="component" value="Chromosome"/>
</dbReference>
<dbReference type="GO" id="GO:0008654">
    <property type="term" value="P:phospholipid biosynthetic process"/>
    <property type="evidence" value="ECO:0007669"/>
    <property type="project" value="UniProtKB-UniRule"/>
</dbReference>
<feature type="transmembrane region" description="Helical" evidence="10">
    <location>
        <begin position="7"/>
        <end position="25"/>
    </location>
</feature>
<keyword evidence="5 10" id="KW-1133">Transmembrane helix</keyword>
<dbReference type="AlphaFoldDB" id="A0A097SSX4"/>
<dbReference type="HOGENOM" id="CLU_081254_3_0_14"/>
<evidence type="ECO:0000313" key="12">
    <source>
        <dbReference type="Proteomes" id="UP000030066"/>
    </source>
</evidence>
<dbReference type="InterPro" id="IPR003811">
    <property type="entry name" value="G3P_acylTferase_PlsY"/>
</dbReference>
<evidence type="ECO:0000256" key="10">
    <source>
        <dbReference type="HAMAP-Rule" id="MF_01043"/>
    </source>
</evidence>
<protein>
    <recommendedName>
        <fullName evidence="10">Glycerol-3-phosphate acyltransferase</fullName>
    </recommendedName>
    <alternativeName>
        <fullName evidence="10">Acyl-PO4 G3P acyltransferase</fullName>
    </alternativeName>
    <alternativeName>
        <fullName evidence="10">Acyl-phosphate--glycerol-3-phosphate acyltransferase</fullName>
    </alternativeName>
    <alternativeName>
        <fullName evidence="10">G3P acyltransferase</fullName>
        <shortName evidence="10">GPAT</shortName>
        <ecNumber evidence="10">2.3.1.275</ecNumber>
    </alternativeName>
    <alternativeName>
        <fullName evidence="10">Lysophosphatidic acid synthase</fullName>
        <shortName evidence="10">LPA synthase</shortName>
    </alternativeName>
</protein>
<dbReference type="EMBL" id="CP007711">
    <property type="protein sequence ID" value="AIV03686.1"/>
    <property type="molecule type" value="Genomic_DNA"/>
</dbReference>